<sequence>MTDLHDILAPDAVLERVSAGTRKALFQQLAAAAASVYGVDAAAVAEVVAAREKLGSTGFGGGVATPHGKLRGLDRVRGVFARLAQPIDFDSVDDMPVDIVFLLLSPPDAGATHLKALALVSRALRDQAFVAKLRGAGSRDALVALLIADQARDAA</sequence>
<dbReference type="RefSeq" id="WP_140850641.1">
    <property type="nucleotide sequence ID" value="NZ_RCZC01000003.1"/>
</dbReference>
<dbReference type="CDD" id="cd00211">
    <property type="entry name" value="PTS_IIA_fru"/>
    <property type="match status" value="1"/>
</dbReference>
<accession>A0A502FUR4</accession>
<dbReference type="SUPFAM" id="SSF55804">
    <property type="entry name" value="Phoshotransferase/anion transport protein"/>
    <property type="match status" value="1"/>
</dbReference>
<feature type="domain" description="PTS EIIA type-2" evidence="1">
    <location>
        <begin position="6"/>
        <end position="149"/>
    </location>
</feature>
<dbReference type="Pfam" id="PF00359">
    <property type="entry name" value="PTS_EIIA_2"/>
    <property type="match status" value="1"/>
</dbReference>
<evidence type="ECO:0000313" key="3">
    <source>
        <dbReference type="Proteomes" id="UP000319931"/>
    </source>
</evidence>
<dbReference type="InterPro" id="IPR051541">
    <property type="entry name" value="PTS_SugarTrans_NitroReg"/>
</dbReference>
<protein>
    <submittedName>
        <fullName evidence="2">PTS lactose transporter subunit IIC</fullName>
    </submittedName>
</protein>
<dbReference type="PROSITE" id="PS51094">
    <property type="entry name" value="PTS_EIIA_TYPE_2"/>
    <property type="match status" value="1"/>
</dbReference>
<organism evidence="2 3">
    <name type="scientific">Sphingomonas glacialis</name>
    <dbReference type="NCBI Taxonomy" id="658225"/>
    <lineage>
        <taxon>Bacteria</taxon>
        <taxon>Pseudomonadati</taxon>
        <taxon>Pseudomonadota</taxon>
        <taxon>Alphaproteobacteria</taxon>
        <taxon>Sphingomonadales</taxon>
        <taxon>Sphingomonadaceae</taxon>
        <taxon>Sphingomonas</taxon>
    </lineage>
</organism>
<dbReference type="PANTHER" id="PTHR47738">
    <property type="entry name" value="PTS SYSTEM FRUCTOSE-LIKE EIIA COMPONENT-RELATED"/>
    <property type="match status" value="1"/>
</dbReference>
<reference evidence="2 3" key="1">
    <citation type="journal article" date="2019" name="Environ. Microbiol.">
        <title>Species interactions and distinct microbial communities in high Arctic permafrost affected cryosols are associated with the CH4 and CO2 gas fluxes.</title>
        <authorList>
            <person name="Altshuler I."/>
            <person name="Hamel J."/>
            <person name="Turney S."/>
            <person name="Magnuson E."/>
            <person name="Levesque R."/>
            <person name="Greer C."/>
            <person name="Whyte L.G."/>
        </authorList>
    </citation>
    <scope>NUCLEOTIDE SEQUENCE [LARGE SCALE GENOMIC DNA]</scope>
    <source>
        <strain evidence="2 3">E6.1</strain>
    </source>
</reference>
<dbReference type="OrthoDB" id="95460at2"/>
<gene>
    <name evidence="2" type="ORF">EAH76_12665</name>
</gene>
<dbReference type="AlphaFoldDB" id="A0A502FUR4"/>
<proteinExistence type="predicted"/>
<dbReference type="EMBL" id="RCZC01000003">
    <property type="protein sequence ID" value="TPG52723.1"/>
    <property type="molecule type" value="Genomic_DNA"/>
</dbReference>
<dbReference type="PANTHER" id="PTHR47738:SF1">
    <property type="entry name" value="NITROGEN REGULATORY PROTEIN"/>
    <property type="match status" value="1"/>
</dbReference>
<evidence type="ECO:0000313" key="2">
    <source>
        <dbReference type="EMBL" id="TPG52723.1"/>
    </source>
</evidence>
<name>A0A502FUR4_9SPHN</name>
<dbReference type="InterPro" id="IPR016152">
    <property type="entry name" value="PTrfase/Anion_transptr"/>
</dbReference>
<comment type="caution">
    <text evidence="2">The sequence shown here is derived from an EMBL/GenBank/DDBJ whole genome shotgun (WGS) entry which is preliminary data.</text>
</comment>
<evidence type="ECO:0000259" key="1">
    <source>
        <dbReference type="PROSITE" id="PS51094"/>
    </source>
</evidence>
<dbReference type="GO" id="GO:0030295">
    <property type="term" value="F:protein kinase activator activity"/>
    <property type="evidence" value="ECO:0007669"/>
    <property type="project" value="TreeGrafter"/>
</dbReference>
<keyword evidence="3" id="KW-1185">Reference proteome</keyword>
<dbReference type="Proteomes" id="UP000319931">
    <property type="component" value="Unassembled WGS sequence"/>
</dbReference>
<dbReference type="InterPro" id="IPR002178">
    <property type="entry name" value="PTS_EIIA_type-2_dom"/>
</dbReference>
<dbReference type="Gene3D" id="3.40.930.10">
    <property type="entry name" value="Mannitol-specific EII, Chain A"/>
    <property type="match status" value="1"/>
</dbReference>